<proteinExistence type="predicted"/>
<accession>A0A1H7Z6L7</accession>
<evidence type="ECO:0000313" key="1">
    <source>
        <dbReference type="EMBL" id="SEM53925.1"/>
    </source>
</evidence>
<protein>
    <submittedName>
        <fullName evidence="1">Predicted nuclease (RNAse H fold)</fullName>
    </submittedName>
</protein>
<reference evidence="2" key="1">
    <citation type="submission" date="2016-10" db="EMBL/GenBank/DDBJ databases">
        <authorList>
            <person name="Varghese N."/>
            <person name="Submissions S."/>
        </authorList>
    </citation>
    <scope>NUCLEOTIDE SEQUENCE [LARGE SCALE GENOMIC DNA]</scope>
    <source>
        <strain evidence="2">B48,IBRC-M 10115,DSM 25386,CECT 8001</strain>
    </source>
</reference>
<dbReference type="EMBL" id="FOBW01000003">
    <property type="protein sequence ID" value="SEM53925.1"/>
    <property type="molecule type" value="Genomic_DNA"/>
</dbReference>
<dbReference type="OrthoDB" id="5783260at2"/>
<keyword evidence="2" id="KW-1185">Reference proteome</keyword>
<dbReference type="AlphaFoldDB" id="A0A1H7Z6L7"/>
<evidence type="ECO:0000313" key="2">
    <source>
        <dbReference type="Proteomes" id="UP000198553"/>
    </source>
</evidence>
<sequence length="219" mass="24277">MKVIGIDLSGPANHKDTVLSVFQVKDNRLVFEEMVVDANDEMIISTIKAAASIGEVVIGIDAPLSYQDGGGDRPQDKSIRQIMKSYGLSGSSIMPPTLTRMVYLTLRGVSLTRRVMMMDFYENIQLVEVHPGAAIGTRIGKEHLSHALLYKKNEGSSKFVLEWFDKVGMVGVPETLYFSSHQIDACAAALAAWHWADSDKQPTWHWKTTSAAHPFEFCC</sequence>
<dbReference type="InterPro" id="IPR007362">
    <property type="entry name" value="DUF429"/>
</dbReference>
<dbReference type="RefSeq" id="WP_090742533.1">
    <property type="nucleotide sequence ID" value="NZ_FOBW01000003.1"/>
</dbReference>
<dbReference type="Pfam" id="PF04250">
    <property type="entry name" value="DUF429"/>
    <property type="match status" value="1"/>
</dbReference>
<organism evidence="1 2">
    <name type="scientific">Mesobacillus persicus</name>
    <dbReference type="NCBI Taxonomy" id="930146"/>
    <lineage>
        <taxon>Bacteria</taxon>
        <taxon>Bacillati</taxon>
        <taxon>Bacillota</taxon>
        <taxon>Bacilli</taxon>
        <taxon>Bacillales</taxon>
        <taxon>Bacillaceae</taxon>
        <taxon>Mesobacillus</taxon>
    </lineage>
</organism>
<name>A0A1H7Z6L7_9BACI</name>
<gene>
    <name evidence="1" type="ORF">SAMN05192533_103287</name>
</gene>
<dbReference type="Proteomes" id="UP000198553">
    <property type="component" value="Unassembled WGS sequence"/>
</dbReference>